<evidence type="ECO:0000313" key="12">
    <source>
        <dbReference type="EMBL" id="TQN45283.1"/>
    </source>
</evidence>
<dbReference type="PROSITE" id="PS50928">
    <property type="entry name" value="ABC_TM1"/>
    <property type="match status" value="1"/>
</dbReference>
<dbReference type="NCBIfam" id="TIGR02139">
    <property type="entry name" value="permease_CysT"/>
    <property type="match status" value="1"/>
</dbReference>
<dbReference type="SUPFAM" id="SSF161098">
    <property type="entry name" value="MetI-like"/>
    <property type="match status" value="1"/>
</dbReference>
<dbReference type="InterPro" id="IPR005667">
    <property type="entry name" value="Sulph_transpt2"/>
</dbReference>
<comment type="caution">
    <text evidence="9">Lacks conserved residue(s) required for the propagation of feature annotation.</text>
</comment>
<accession>A0A543PMI2</accession>
<feature type="transmembrane region" description="Helical" evidence="9">
    <location>
        <begin position="146"/>
        <end position="167"/>
    </location>
</feature>
<evidence type="ECO:0000256" key="9">
    <source>
        <dbReference type="RuleBase" id="RU366001"/>
    </source>
</evidence>
<feature type="transmembrane region" description="Helical" evidence="9">
    <location>
        <begin position="63"/>
        <end position="88"/>
    </location>
</feature>
<evidence type="ECO:0000256" key="7">
    <source>
        <dbReference type="ARBA" id="ARBA00023136"/>
    </source>
</evidence>
<comment type="subunit">
    <text evidence="2">The complex is composed of two ATP-binding proteins (CysA), two transmembrane proteins (CysT and CysW) and a solute-binding protein (CysP).</text>
</comment>
<name>A0A543PMI2_9MICO</name>
<dbReference type="GO" id="GO:0005886">
    <property type="term" value="C:plasma membrane"/>
    <property type="evidence" value="ECO:0007669"/>
    <property type="project" value="InterPro"/>
</dbReference>
<dbReference type="InterPro" id="IPR000515">
    <property type="entry name" value="MetI-like"/>
</dbReference>
<evidence type="ECO:0000256" key="10">
    <source>
        <dbReference type="SAM" id="MobiDB-lite"/>
    </source>
</evidence>
<dbReference type="GO" id="GO:0015419">
    <property type="term" value="F:ABC-type sulfate transporter activity"/>
    <property type="evidence" value="ECO:0007669"/>
    <property type="project" value="UniProtKB-UniRule"/>
</dbReference>
<feature type="transmembrane region" description="Helical" evidence="9">
    <location>
        <begin position="286"/>
        <end position="307"/>
    </location>
</feature>
<dbReference type="Proteomes" id="UP000320085">
    <property type="component" value="Unassembled WGS sequence"/>
</dbReference>
<feature type="transmembrane region" description="Helical" evidence="9">
    <location>
        <begin position="108"/>
        <end position="134"/>
    </location>
</feature>
<comment type="subcellular location">
    <subcellularLocation>
        <location evidence="1">Membrane</location>
        <topology evidence="1">Multi-pass membrane protein</topology>
    </subcellularLocation>
</comment>
<keyword evidence="5 9" id="KW-1133">Transmembrane helix</keyword>
<dbReference type="NCBIfam" id="TIGR00969">
    <property type="entry name" value="3a0106s02"/>
    <property type="match status" value="1"/>
</dbReference>
<evidence type="ECO:0000256" key="3">
    <source>
        <dbReference type="ARBA" id="ARBA00022448"/>
    </source>
</evidence>
<dbReference type="InterPro" id="IPR011865">
    <property type="entry name" value="CysT_permease"/>
</dbReference>
<feature type="transmembrane region" description="Helical" evidence="9">
    <location>
        <begin position="179"/>
        <end position="197"/>
    </location>
</feature>
<keyword evidence="7 9" id="KW-0472">Membrane</keyword>
<dbReference type="InterPro" id="IPR035906">
    <property type="entry name" value="MetI-like_sf"/>
</dbReference>
<dbReference type="FunFam" id="1.10.3720.10:FF:000004">
    <property type="entry name" value="Sulfate transport system permease protein CysT"/>
    <property type="match status" value="1"/>
</dbReference>
<feature type="domain" description="ABC transmembrane type-1" evidence="11">
    <location>
        <begin position="108"/>
        <end position="304"/>
    </location>
</feature>
<dbReference type="RefSeq" id="WP_246070331.1">
    <property type="nucleotide sequence ID" value="NZ_BAAAQC010000013.1"/>
</dbReference>
<comment type="similarity">
    <text evidence="9">Belongs to the binding-protein-dependent transport system permease family. CysTW subfamily.</text>
</comment>
<organism evidence="12 13">
    <name type="scientific">Humibacillus xanthopallidus</name>
    <dbReference type="NCBI Taxonomy" id="412689"/>
    <lineage>
        <taxon>Bacteria</taxon>
        <taxon>Bacillati</taxon>
        <taxon>Actinomycetota</taxon>
        <taxon>Actinomycetes</taxon>
        <taxon>Micrococcales</taxon>
        <taxon>Intrasporangiaceae</taxon>
        <taxon>Humibacillus</taxon>
    </lineage>
</organism>
<protein>
    <recommendedName>
        <fullName evidence="9">Sulfate transport system permease protein CysT</fullName>
    </recommendedName>
</protein>
<evidence type="ECO:0000313" key="13">
    <source>
        <dbReference type="Proteomes" id="UP000320085"/>
    </source>
</evidence>
<evidence type="ECO:0000256" key="6">
    <source>
        <dbReference type="ARBA" id="ARBA00023032"/>
    </source>
</evidence>
<feature type="region of interest" description="Disordered" evidence="10">
    <location>
        <begin position="1"/>
        <end position="55"/>
    </location>
</feature>
<dbReference type="PANTHER" id="PTHR30406">
    <property type="entry name" value="SULFATE TRANSPORT SYSTEM PERMEASE PROTEIN"/>
    <property type="match status" value="1"/>
</dbReference>
<dbReference type="EMBL" id="VFQF01000003">
    <property type="protein sequence ID" value="TQN45283.1"/>
    <property type="molecule type" value="Genomic_DNA"/>
</dbReference>
<dbReference type="Gene3D" id="1.10.3720.10">
    <property type="entry name" value="MetI-like"/>
    <property type="match status" value="1"/>
</dbReference>
<sequence length="319" mass="33544">MTSNAIDSRGAEHSASPLSRPGSSGRDASETTTDGAGEGGRSRGSATPGTTPKRRRVGTVRPLGIGIVTLWLSVIVLLPLAALTVAAFSEGWAGFWDAVTAPAAIAALWVTVLVSAIVAVVNAVTGTLIAWVLVRDDFRGKRFVNAIIDLPFALPTIVASIVLLSLYGPNSPIDVHLNATRWGLIVALLFVTLPFVVRSVQPVLIEADREVEEAAASLGASSWTTFRRVVLPTLAPAILSGTGLAFARAIGEYGSVVLIGGNIPRETQVASQYIQQQIEIDRPVNAAAVSVALLAIAFATLLVLRVVASRTQRREERDA</sequence>
<dbReference type="CDD" id="cd06261">
    <property type="entry name" value="TM_PBP2"/>
    <property type="match status" value="1"/>
</dbReference>
<evidence type="ECO:0000256" key="5">
    <source>
        <dbReference type="ARBA" id="ARBA00022989"/>
    </source>
</evidence>
<comment type="caution">
    <text evidence="12">The sequence shown here is derived from an EMBL/GenBank/DDBJ whole genome shotgun (WGS) entry which is preliminary data.</text>
</comment>
<dbReference type="PANTHER" id="PTHR30406:SF8">
    <property type="entry name" value="SULFATE TRANSPORT SYSTEM PERMEASE PROTEIN CYST"/>
    <property type="match status" value="1"/>
</dbReference>
<keyword evidence="3 9" id="KW-0813">Transport</keyword>
<reference evidence="12 13" key="1">
    <citation type="submission" date="2019-06" db="EMBL/GenBank/DDBJ databases">
        <title>Sequencing the genomes of 1000 actinobacteria strains.</title>
        <authorList>
            <person name="Klenk H.-P."/>
        </authorList>
    </citation>
    <scope>NUCLEOTIDE SEQUENCE [LARGE SCALE GENOMIC DNA]</scope>
    <source>
        <strain evidence="12 13">DSM 21776</strain>
    </source>
</reference>
<keyword evidence="4 9" id="KW-0812">Transmembrane</keyword>
<evidence type="ECO:0000256" key="2">
    <source>
        <dbReference type="ARBA" id="ARBA00011779"/>
    </source>
</evidence>
<feature type="transmembrane region" description="Helical" evidence="9">
    <location>
        <begin position="229"/>
        <end position="250"/>
    </location>
</feature>
<evidence type="ECO:0000259" key="11">
    <source>
        <dbReference type="PROSITE" id="PS50928"/>
    </source>
</evidence>
<dbReference type="Pfam" id="PF00528">
    <property type="entry name" value="BPD_transp_1"/>
    <property type="match status" value="1"/>
</dbReference>
<evidence type="ECO:0000256" key="4">
    <source>
        <dbReference type="ARBA" id="ARBA00022692"/>
    </source>
</evidence>
<evidence type="ECO:0000256" key="8">
    <source>
        <dbReference type="ARBA" id="ARBA00025323"/>
    </source>
</evidence>
<keyword evidence="6 9" id="KW-0764">Sulfate transport</keyword>
<evidence type="ECO:0000256" key="1">
    <source>
        <dbReference type="ARBA" id="ARBA00004141"/>
    </source>
</evidence>
<comment type="function">
    <text evidence="9">Part of the ABC transporter complex (TC 3.A.1.6.1) involved in sulfate/thiosulfate import.</text>
</comment>
<comment type="function">
    <text evidence="8">Part of the ABC transporter complex CysAWTP (TC 3.A.1.6.1) involved in sulfate/thiosulfate import. Probably responsible for the translocation of the substrate across the membrane.</text>
</comment>
<proteinExistence type="inferred from homology"/>
<dbReference type="AlphaFoldDB" id="A0A543PMI2"/>
<gene>
    <name evidence="12" type="ORF">FHX52_4522</name>
</gene>